<evidence type="ECO:0000313" key="3">
    <source>
        <dbReference type="EMBL" id="GAA4235263.1"/>
    </source>
</evidence>
<dbReference type="Gene3D" id="3.40.50.620">
    <property type="entry name" value="HUPs"/>
    <property type="match status" value="1"/>
</dbReference>
<dbReference type="InterPro" id="IPR001962">
    <property type="entry name" value="Asn_synthase"/>
</dbReference>
<dbReference type="InterPro" id="IPR014729">
    <property type="entry name" value="Rossmann-like_a/b/a_fold"/>
</dbReference>
<comment type="caution">
    <text evidence="3">The sequence shown here is derived from an EMBL/GenBank/DDBJ whole genome shotgun (WGS) entry which is preliminary data.</text>
</comment>
<keyword evidence="4" id="KW-1185">Reference proteome</keyword>
<accession>A0ABP8C7U8</accession>
<dbReference type="Pfam" id="PF00733">
    <property type="entry name" value="Asn_synthase"/>
    <property type="match status" value="1"/>
</dbReference>
<organism evidence="3 4">
    <name type="scientific">Actinomadura meridiana</name>
    <dbReference type="NCBI Taxonomy" id="559626"/>
    <lineage>
        <taxon>Bacteria</taxon>
        <taxon>Bacillati</taxon>
        <taxon>Actinomycetota</taxon>
        <taxon>Actinomycetes</taxon>
        <taxon>Streptosporangiales</taxon>
        <taxon>Thermomonosporaceae</taxon>
        <taxon>Actinomadura</taxon>
    </lineage>
</organism>
<protein>
    <recommendedName>
        <fullName evidence="2">Asparagine synthetase domain-containing protein</fullName>
    </recommendedName>
</protein>
<evidence type="ECO:0000256" key="1">
    <source>
        <dbReference type="SAM" id="MobiDB-lite"/>
    </source>
</evidence>
<name>A0ABP8C7U8_9ACTN</name>
<dbReference type="Proteomes" id="UP001501710">
    <property type="component" value="Unassembled WGS sequence"/>
</dbReference>
<gene>
    <name evidence="3" type="ORF">GCM10022254_42160</name>
</gene>
<evidence type="ECO:0000313" key="4">
    <source>
        <dbReference type="Proteomes" id="UP001501710"/>
    </source>
</evidence>
<reference evidence="4" key="1">
    <citation type="journal article" date="2019" name="Int. J. Syst. Evol. Microbiol.">
        <title>The Global Catalogue of Microorganisms (GCM) 10K type strain sequencing project: providing services to taxonomists for standard genome sequencing and annotation.</title>
        <authorList>
            <consortium name="The Broad Institute Genomics Platform"/>
            <consortium name="The Broad Institute Genome Sequencing Center for Infectious Disease"/>
            <person name="Wu L."/>
            <person name="Ma J."/>
        </authorList>
    </citation>
    <scope>NUCLEOTIDE SEQUENCE [LARGE SCALE GENOMIC DNA]</scope>
    <source>
        <strain evidence="4">JCM 17440</strain>
    </source>
</reference>
<dbReference type="EMBL" id="BAABAS010000012">
    <property type="protein sequence ID" value="GAA4235263.1"/>
    <property type="molecule type" value="Genomic_DNA"/>
</dbReference>
<sequence>MRIHGHCRLDDAAIRAAMREGRAERLVDAGGSFVIAAGDVVVSSRSVAVAYHHGPATHGPGIADVAATLPFAWNHRAVADFLVFAHPLGDHTFHPGVQRLRPGTVSTMRGDRDGGGLDSRPAPEPVPADPDAASAVLALVDAVRGDAGSECGLSMSGGLDSRVLLAALLRLGHRPTLFVSGVPGSFDRVVASAIARRYGLPIVVTKVEGQTLLDGSRDGDAAGIGSLPLTNRAGLEHLRVAASGFGSPILLGMGGEYARSYYAARRGLSALRQAALPGRRATELITREFPVPLTSRELRMVHPALREALNPEAIRARVDSALRAQVSSVLRARVDSVLRARVGSVLRASSGSALDRADEFFLNQYALHKVSAELASVDGHVRWRAPFLDPGWVQAVRALPRRWKLGSRLHRYCVARLWPSLLEFPEAGTSGGTLARRPPSAYWLTGTRYPSGPHYLDQRMFRSGPLVDLVREHRARLEDLVEPELIDALAAEQTAQGRRPHLTFGLLALSLYRERVQQLARDHRAVS</sequence>
<feature type="region of interest" description="Disordered" evidence="1">
    <location>
        <begin position="96"/>
        <end position="128"/>
    </location>
</feature>
<dbReference type="SUPFAM" id="SSF52402">
    <property type="entry name" value="Adenine nucleotide alpha hydrolases-like"/>
    <property type="match status" value="1"/>
</dbReference>
<proteinExistence type="predicted"/>
<evidence type="ECO:0000259" key="2">
    <source>
        <dbReference type="Pfam" id="PF00733"/>
    </source>
</evidence>
<feature type="domain" description="Asparagine synthetase" evidence="2">
    <location>
        <begin position="139"/>
        <end position="414"/>
    </location>
</feature>